<dbReference type="InterPro" id="IPR035897">
    <property type="entry name" value="Toll_tir_struct_dom_sf"/>
</dbReference>
<dbReference type="EMBL" id="UINC01059965">
    <property type="protein sequence ID" value="SVB83962.1"/>
    <property type="molecule type" value="Genomic_DNA"/>
</dbReference>
<dbReference type="AlphaFoldDB" id="A0A382H9T7"/>
<feature type="non-terminal residue" evidence="1">
    <location>
        <position position="428"/>
    </location>
</feature>
<dbReference type="Gene3D" id="3.40.50.10140">
    <property type="entry name" value="Toll/interleukin-1 receptor homology (TIR) domain"/>
    <property type="match status" value="1"/>
</dbReference>
<dbReference type="SUPFAM" id="SSF52200">
    <property type="entry name" value="Toll/Interleukin receptor TIR domain"/>
    <property type="match status" value="1"/>
</dbReference>
<protein>
    <submittedName>
        <fullName evidence="1">Uncharacterized protein</fullName>
    </submittedName>
</protein>
<evidence type="ECO:0000313" key="1">
    <source>
        <dbReference type="EMBL" id="SVB83962.1"/>
    </source>
</evidence>
<gene>
    <name evidence="1" type="ORF">METZ01_LOCUS236816</name>
</gene>
<reference evidence="1" key="1">
    <citation type="submission" date="2018-05" db="EMBL/GenBank/DDBJ databases">
        <authorList>
            <person name="Lanie J.A."/>
            <person name="Ng W.-L."/>
            <person name="Kazmierczak K.M."/>
            <person name="Andrzejewski T.M."/>
            <person name="Davidsen T.M."/>
            <person name="Wayne K.J."/>
            <person name="Tettelin H."/>
            <person name="Glass J.I."/>
            <person name="Rusch D."/>
            <person name="Podicherti R."/>
            <person name="Tsui H.-C.T."/>
            <person name="Winkler M.E."/>
        </authorList>
    </citation>
    <scope>NUCLEOTIDE SEQUENCE</scope>
</reference>
<organism evidence="1">
    <name type="scientific">marine metagenome</name>
    <dbReference type="NCBI Taxonomy" id="408172"/>
    <lineage>
        <taxon>unclassified sequences</taxon>
        <taxon>metagenomes</taxon>
        <taxon>ecological metagenomes</taxon>
    </lineage>
</organism>
<accession>A0A382H9T7</accession>
<name>A0A382H9T7_9ZZZZ</name>
<sequence>MLATGKPVLIFHLDLVPFSIMNDIFISYAHLDDKPLTEGQKGWITKLHRILEVRLGQLLGEEPQIWRDPKLSGNDVFDQSIAGEFKKARVMVSVMTPRYVKSDWCVRELSGFIDAAEEGGALELDDKSRVFKVVKTPITADEVPDKLRDFFDGSLGFKFYDYDADTGRVVEFDDVFGKEAEQNYYARIFDLAHELSDLLKRLRTGESSEAAYQVASAGKTVYLATTTSDSESERDKLKRELVERGYAILPTSSLPIDVDAIEERARDEMAKSDLVLHIVGQRYGLVPEGSEESIPVIQARLSAQLDKERSVPRVLWFPHGTNTEDKRQAEYIESIRQDRELNQRAEIIADELDVVRNTVLELLTEEKKSTEPESLAPTGATDASAKNSVYFIYDATDEELVESLEDHLFDQGLEVMVPEFEGGEEHIT</sequence>
<proteinExistence type="predicted"/>